<keyword evidence="1" id="KW-0863">Zinc-finger</keyword>
<dbReference type="GO" id="GO:0008270">
    <property type="term" value="F:zinc ion binding"/>
    <property type="evidence" value="ECO:0007669"/>
    <property type="project" value="UniProtKB-KW"/>
</dbReference>
<accession>A0AAD4R5X6</accession>
<dbReference type="SMART" id="SM00343">
    <property type="entry name" value="ZnF_C2HC"/>
    <property type="match status" value="2"/>
</dbReference>
<evidence type="ECO:0000313" key="4">
    <source>
        <dbReference type="EMBL" id="KAI1711644.1"/>
    </source>
</evidence>
<protein>
    <submittedName>
        <fullName evidence="4">Pao retrotransposon peptidase family protein</fullName>
    </submittedName>
</protein>
<dbReference type="Pfam" id="PF00098">
    <property type="entry name" value="zf-CCHC"/>
    <property type="match status" value="1"/>
</dbReference>
<organism evidence="4 5">
    <name type="scientific">Ditylenchus destructor</name>
    <dbReference type="NCBI Taxonomy" id="166010"/>
    <lineage>
        <taxon>Eukaryota</taxon>
        <taxon>Metazoa</taxon>
        <taxon>Ecdysozoa</taxon>
        <taxon>Nematoda</taxon>
        <taxon>Chromadorea</taxon>
        <taxon>Rhabditida</taxon>
        <taxon>Tylenchina</taxon>
        <taxon>Tylenchomorpha</taxon>
        <taxon>Sphaerularioidea</taxon>
        <taxon>Anguinidae</taxon>
        <taxon>Anguininae</taxon>
        <taxon>Ditylenchus</taxon>
    </lineage>
</organism>
<dbReference type="PANTHER" id="PTHR47331">
    <property type="entry name" value="PHD-TYPE DOMAIN-CONTAINING PROTEIN"/>
    <property type="match status" value="1"/>
</dbReference>
<dbReference type="Pfam" id="PF03564">
    <property type="entry name" value="DUF1759"/>
    <property type="match status" value="1"/>
</dbReference>
<feature type="domain" description="CCHC-type" evidence="3">
    <location>
        <begin position="438"/>
        <end position="451"/>
    </location>
</feature>
<comment type="caution">
    <text evidence="4">The sequence shown here is derived from an EMBL/GenBank/DDBJ whole genome shotgun (WGS) entry which is preliminary data.</text>
</comment>
<dbReference type="Gene3D" id="4.10.60.10">
    <property type="entry name" value="Zinc finger, CCHC-type"/>
    <property type="match status" value="1"/>
</dbReference>
<sequence>MLMEEAGEIFDDEQDFPVPPDPNPPVTDKVKLRTFQSLVTRLDISHDESERVMLGLRNCLSNLHDIRVKMTEKERTADNVIYDDFVDNNDYVGPMKQLAKYCKKLKLQKRALLDKIEELEDSLAAAATPAIPRRSGVAVSLPNPVPDPTHVEPSLHSPELPKFDGDISNWLTFWSHFKYLVHDSKRLPPALKLKFLIDSCKGGPAQNLVDVFELKDEYYPLALSRLKERFNNTEEVKDALDHKLTVLAPTDESLDDLSRFIDELENIFMRMEALGEPIDTRHIRALVIKKVPGYLMEKLHSSERQASQNNEQWTTNKMREFLKEHLALKQRTSRSLAEARAEYTETPKRPPMFQPRGLQFPTPGDPPNFQSSQSQSTATLFCTGAQNRHRSDSFSLSGFEQAKLPQPCLFCTSLEHRSTFCPLDIDGRRASLKSQRLCYKCLQIGHMARQCNKTCELCCLSHHNLICPKIWSRNKNISFSNSSPSQTPHTQVTSAFVLSIDTSKPPPGFGNHVHRQEIPPPPGFETKICDQYVLNSKSDFPIVSQFSDKNDSNVNSVCPENSEFVDSVPDHELDLSESGLFDFETTQKADLDGFIEDSYIGELYPEFQENVILDFENLPSSQLFCTDNFEVDPSNSEPLIFPNLNLKINFHSWYYTITYTGISESTSRILKFELNNNVLLSLGTFHNPFPPIFKGHEIIHFPESQVGPNPLTNRIFVRICKSRSKAYYCLFSGFLPPDTVRFLLYFRNSESDISQHSICNVSPIRAVMMAQTMPDFVPWMCPMPRFSMPNAPYALQQARLEPSIVNQSFRKLHRAISNMPAAHREV</sequence>
<keyword evidence="1" id="KW-0479">Metal-binding</keyword>
<evidence type="ECO:0000313" key="5">
    <source>
        <dbReference type="Proteomes" id="UP001201812"/>
    </source>
</evidence>
<dbReference type="InterPro" id="IPR001878">
    <property type="entry name" value="Znf_CCHC"/>
</dbReference>
<dbReference type="PROSITE" id="PS50158">
    <property type="entry name" value="ZF_CCHC"/>
    <property type="match status" value="1"/>
</dbReference>
<name>A0AAD4R5X6_9BILA</name>
<dbReference type="Proteomes" id="UP001201812">
    <property type="component" value="Unassembled WGS sequence"/>
</dbReference>
<dbReference type="AlphaFoldDB" id="A0AAD4R5X6"/>
<evidence type="ECO:0000256" key="2">
    <source>
        <dbReference type="SAM" id="MobiDB-lite"/>
    </source>
</evidence>
<proteinExistence type="predicted"/>
<evidence type="ECO:0000259" key="3">
    <source>
        <dbReference type="PROSITE" id="PS50158"/>
    </source>
</evidence>
<reference evidence="4" key="1">
    <citation type="submission" date="2022-01" db="EMBL/GenBank/DDBJ databases">
        <title>Genome Sequence Resource for Two Populations of Ditylenchus destructor, the Migratory Endoparasitic Phytonematode.</title>
        <authorList>
            <person name="Zhang H."/>
            <person name="Lin R."/>
            <person name="Xie B."/>
        </authorList>
    </citation>
    <scope>NUCLEOTIDE SEQUENCE</scope>
    <source>
        <strain evidence="4">BazhouSP</strain>
    </source>
</reference>
<keyword evidence="1" id="KW-0862">Zinc</keyword>
<feature type="compositionally biased region" description="Basic and acidic residues" evidence="2">
    <location>
        <begin position="337"/>
        <end position="348"/>
    </location>
</feature>
<keyword evidence="5" id="KW-1185">Reference proteome</keyword>
<dbReference type="EMBL" id="JAKKPZ010000021">
    <property type="protein sequence ID" value="KAI1711644.1"/>
    <property type="molecule type" value="Genomic_DNA"/>
</dbReference>
<dbReference type="InterPro" id="IPR005312">
    <property type="entry name" value="DUF1759"/>
</dbReference>
<dbReference type="GO" id="GO:0003676">
    <property type="term" value="F:nucleic acid binding"/>
    <property type="evidence" value="ECO:0007669"/>
    <property type="project" value="InterPro"/>
</dbReference>
<feature type="region of interest" description="Disordered" evidence="2">
    <location>
        <begin position="334"/>
        <end position="373"/>
    </location>
</feature>
<evidence type="ECO:0000256" key="1">
    <source>
        <dbReference type="PROSITE-ProRule" id="PRU00047"/>
    </source>
</evidence>
<gene>
    <name evidence="4" type="ORF">DdX_10106</name>
</gene>